<reference evidence="3" key="1">
    <citation type="submission" date="2021-02" db="EMBL/GenBank/DDBJ databases">
        <authorList>
            <person name="Nowell W R."/>
        </authorList>
    </citation>
    <scope>NUCLEOTIDE SEQUENCE</scope>
</reference>
<gene>
    <name evidence="3" type="ORF">EDS130_LOCUS31162</name>
</gene>
<dbReference type="InterPro" id="IPR046700">
    <property type="entry name" value="DUF6570"/>
</dbReference>
<dbReference type="InterPro" id="IPR003323">
    <property type="entry name" value="OTU_dom"/>
</dbReference>
<proteinExistence type="predicted"/>
<dbReference type="OrthoDB" id="9869831at2759"/>
<dbReference type="Gene3D" id="3.90.70.80">
    <property type="match status" value="1"/>
</dbReference>
<dbReference type="Pfam" id="PF02338">
    <property type="entry name" value="OTU"/>
    <property type="match status" value="1"/>
</dbReference>
<feature type="domain" description="OTU" evidence="2">
    <location>
        <begin position="505"/>
        <end position="658"/>
    </location>
</feature>
<evidence type="ECO:0000256" key="1">
    <source>
        <dbReference type="SAM" id="MobiDB-lite"/>
    </source>
</evidence>
<organism evidence="3 4">
    <name type="scientific">Adineta ricciae</name>
    <name type="common">Rotifer</name>
    <dbReference type="NCBI Taxonomy" id="249248"/>
    <lineage>
        <taxon>Eukaryota</taxon>
        <taxon>Metazoa</taxon>
        <taxon>Spiralia</taxon>
        <taxon>Gnathifera</taxon>
        <taxon>Rotifera</taxon>
        <taxon>Eurotatoria</taxon>
        <taxon>Bdelloidea</taxon>
        <taxon>Adinetida</taxon>
        <taxon>Adinetidae</taxon>
        <taxon>Adineta</taxon>
    </lineage>
</organism>
<dbReference type="PROSITE" id="PS50802">
    <property type="entry name" value="OTU"/>
    <property type="match status" value="1"/>
</dbReference>
<dbReference type="Proteomes" id="UP000663852">
    <property type="component" value="Unassembled WGS sequence"/>
</dbReference>
<evidence type="ECO:0000313" key="3">
    <source>
        <dbReference type="EMBL" id="CAF1311383.1"/>
    </source>
</evidence>
<dbReference type="Pfam" id="PF20209">
    <property type="entry name" value="DUF6570"/>
    <property type="match status" value="1"/>
</dbReference>
<dbReference type="AlphaFoldDB" id="A0A815EEA7"/>
<sequence length="833" mass="95096">MAENNEMKALRRGRPVSEREAFRDGHPQASSHINIKRTIPVVPVLLGPPIPRRDREDTKERYCRSILTLFLPWRSVQDVCDVDQSWEQAFEIRNERITLESRRTIENIQLLQECKNDRDEHLQQVIEAAQTEIVNDPTYPSRNDSSSDDENTEILDMLENVDISEIPTLKEPGGKAEQIYFEKVVRAVDQANRFANIQRTGLTRPLPYTTKQSKQISVDQRYLIPATTELIQLNNKWQRQIKDEKERKRNACMTASIENAFSDQNDTEENQAFAVVDADMLANSDSHDELLDTMCTLPVTKTTIPSETSRNDIAQQFTLNKNQKAAFMIITGHLDGMNKKNEADKQDQLIMCVPGCGGTGKSQLIRAITAYFTETNRIYKLRKLAPTSIAAAEIEDHFEIFGTNMSKNQICQHSWRNMLQNQPSCGERCERSRQFLKLLNQLTIASNAEDYEQQISDTVATFSMDHELMAPLHIVPAIEFDNKRQVIDLVAQEYLKQASKTVQHLVPVITVADGNCLFHSIASLMTNSNISDIELRVRTIIELVKNKTHYINQYSNHIGPLSEALRRICNNNMFCELYELVALANILQCDIQSVYPYIDYRAEMRIMNAVYKPTDTSVPSNGRIVIFWSSTEDEITTRARPGNCGIWNPNHFVPLVHQPRSVRMPKNEQAVFEGNQQVLVDNYKWPAAIPKHLKKYCLEDFCKTTSMSVLRQATCIVCNIRSSASTMKQYNVKDIPNLEKLSSHPDLVDITDKIIAQSEDFNYDLSCSIYSPSLSTVLYRKGYSKLTKSGNVCPECHNALIKNKVPMFSVANKMWFGDVPLVLQHLTIAEEKL</sequence>
<protein>
    <recommendedName>
        <fullName evidence="2">OTU domain-containing protein</fullName>
    </recommendedName>
</protein>
<dbReference type="EMBL" id="CAJNOJ010000225">
    <property type="protein sequence ID" value="CAF1311383.1"/>
    <property type="molecule type" value="Genomic_DNA"/>
</dbReference>
<dbReference type="SUPFAM" id="SSF52540">
    <property type="entry name" value="P-loop containing nucleoside triphosphate hydrolases"/>
    <property type="match status" value="1"/>
</dbReference>
<dbReference type="PANTHER" id="PTHR47642">
    <property type="entry name" value="ATP-DEPENDENT DNA HELICASE"/>
    <property type="match status" value="1"/>
</dbReference>
<dbReference type="CDD" id="cd22791">
    <property type="entry name" value="OTU_VRTN"/>
    <property type="match status" value="1"/>
</dbReference>
<feature type="compositionally biased region" description="Basic and acidic residues" evidence="1">
    <location>
        <begin position="1"/>
        <end position="26"/>
    </location>
</feature>
<accession>A0A815EEA7</accession>
<dbReference type="InterPro" id="IPR051055">
    <property type="entry name" value="PIF1_helicase"/>
</dbReference>
<feature type="region of interest" description="Disordered" evidence="1">
    <location>
        <begin position="1"/>
        <end position="29"/>
    </location>
</feature>
<dbReference type="Gene3D" id="3.40.50.300">
    <property type="entry name" value="P-loop containing nucleotide triphosphate hydrolases"/>
    <property type="match status" value="1"/>
</dbReference>
<comment type="caution">
    <text evidence="3">The sequence shown here is derived from an EMBL/GenBank/DDBJ whole genome shotgun (WGS) entry which is preliminary data.</text>
</comment>
<dbReference type="InterPro" id="IPR027417">
    <property type="entry name" value="P-loop_NTPase"/>
</dbReference>
<evidence type="ECO:0000259" key="2">
    <source>
        <dbReference type="PROSITE" id="PS50802"/>
    </source>
</evidence>
<evidence type="ECO:0000313" key="4">
    <source>
        <dbReference type="Proteomes" id="UP000663852"/>
    </source>
</evidence>
<dbReference type="InterPro" id="IPR047273">
    <property type="entry name" value="VRTN_OTU_dom"/>
</dbReference>
<name>A0A815EEA7_ADIRI</name>